<dbReference type="EMBL" id="AHAT01023214">
    <property type="status" value="NOT_ANNOTATED_CDS"/>
    <property type="molecule type" value="Genomic_DNA"/>
</dbReference>
<evidence type="ECO:0000256" key="1">
    <source>
        <dbReference type="SAM" id="SignalP"/>
    </source>
</evidence>
<dbReference type="Proteomes" id="UP000018468">
    <property type="component" value="Linkage group LG5"/>
</dbReference>
<keyword evidence="3" id="KW-1185">Reference proteome</keyword>
<reference evidence="2" key="2">
    <citation type="submission" date="2025-08" db="UniProtKB">
        <authorList>
            <consortium name="Ensembl"/>
        </authorList>
    </citation>
    <scope>IDENTIFICATION</scope>
</reference>
<dbReference type="FunCoup" id="W5N5N1">
    <property type="interactions" value="8"/>
</dbReference>
<reference evidence="3" key="1">
    <citation type="submission" date="2011-12" db="EMBL/GenBank/DDBJ databases">
        <title>The Draft Genome of Lepisosteus oculatus.</title>
        <authorList>
            <consortium name="The Broad Institute Genome Assembly &amp; Analysis Group"/>
            <consortium name="Computational R&amp;D Group"/>
            <consortium name="and Sequencing Platform"/>
            <person name="Di Palma F."/>
            <person name="Alfoldi J."/>
            <person name="Johnson J."/>
            <person name="Berlin A."/>
            <person name="Gnerre S."/>
            <person name="Jaffe D."/>
            <person name="MacCallum I."/>
            <person name="Young S."/>
            <person name="Walker B.J."/>
            <person name="Lander E.S."/>
            <person name="Lindblad-Toh K."/>
        </authorList>
    </citation>
    <scope>NUCLEOTIDE SEQUENCE [LARGE SCALE GENOMIC DNA]</scope>
</reference>
<feature type="chain" id="PRO_5004867063" evidence="1">
    <location>
        <begin position="25"/>
        <end position="220"/>
    </location>
</feature>
<sequence length="220" mass="24883">MGLINFSCLLVFCFLSKVFTSCLASDIKNCSSSSIEPKIVHAELQNLAECVGKVIDNWNEEQVTSVLDSLQTAIDLLNKKQRQRCEDVVPKECPAPLPPSDGGLVCVTFNETRYCKPMCNQEFDFAFLRRSRLYETCGKHNKNMWSTQYIGGNTLAVCNKSTLHVSGVNSTYFPKDQDCKKTKYGQKQQIINTFIQELADRGIEDNHKKDFDCLMANLQN</sequence>
<proteinExistence type="predicted"/>
<dbReference type="eggNOG" id="ENOG502S1ZJ">
    <property type="taxonomic scope" value="Eukaryota"/>
</dbReference>
<evidence type="ECO:0000313" key="2">
    <source>
        <dbReference type="Ensembl" id="ENSLOCP00000015940.1"/>
    </source>
</evidence>
<dbReference type="AlphaFoldDB" id="W5N5N1"/>
<name>W5N5N1_LEPOC</name>
<protein>
    <submittedName>
        <fullName evidence="2">Si:ch1073-126c3.2</fullName>
    </submittedName>
</protein>
<dbReference type="EMBL" id="AHAT01023215">
    <property type="status" value="NOT_ANNOTATED_CDS"/>
    <property type="molecule type" value="Genomic_DNA"/>
</dbReference>
<dbReference type="GeneTree" id="ENSGT00610000086460"/>
<organism evidence="2 3">
    <name type="scientific">Lepisosteus oculatus</name>
    <name type="common">Spotted gar</name>
    <dbReference type="NCBI Taxonomy" id="7918"/>
    <lineage>
        <taxon>Eukaryota</taxon>
        <taxon>Metazoa</taxon>
        <taxon>Chordata</taxon>
        <taxon>Craniata</taxon>
        <taxon>Vertebrata</taxon>
        <taxon>Euteleostomi</taxon>
        <taxon>Actinopterygii</taxon>
        <taxon>Neopterygii</taxon>
        <taxon>Holostei</taxon>
        <taxon>Semionotiformes</taxon>
        <taxon>Lepisosteidae</taxon>
        <taxon>Lepisosteus</taxon>
    </lineage>
</organism>
<reference evidence="2" key="3">
    <citation type="submission" date="2025-09" db="UniProtKB">
        <authorList>
            <consortium name="Ensembl"/>
        </authorList>
    </citation>
    <scope>IDENTIFICATION</scope>
</reference>
<dbReference type="Bgee" id="ENSLOCG00000012943">
    <property type="expression patterns" value="Expressed in liver and 10 other cell types or tissues"/>
</dbReference>
<dbReference type="Ensembl" id="ENSLOCT00000015970.1">
    <property type="protein sequence ID" value="ENSLOCP00000015940.1"/>
    <property type="gene ID" value="ENSLOCG00000012943.1"/>
</dbReference>
<feature type="signal peptide" evidence="1">
    <location>
        <begin position="1"/>
        <end position="24"/>
    </location>
</feature>
<dbReference type="InParanoid" id="W5N5N1"/>
<dbReference type="OMA" id="KCGENPP"/>
<keyword evidence="1" id="KW-0732">Signal</keyword>
<accession>W5N5N1</accession>
<evidence type="ECO:0000313" key="3">
    <source>
        <dbReference type="Proteomes" id="UP000018468"/>
    </source>
</evidence>